<proteinExistence type="predicted"/>
<reference evidence="2 3" key="1">
    <citation type="submission" date="2018-06" db="EMBL/GenBank/DDBJ databases">
        <authorList>
            <consortium name="Pathogen Informatics"/>
            <person name="Doyle S."/>
        </authorList>
    </citation>
    <scope>NUCLEOTIDE SEQUENCE [LARGE SCALE GENOMIC DNA]</scope>
    <source>
        <strain evidence="2 3">NCTC7807</strain>
    </source>
</reference>
<dbReference type="AlphaFoldDB" id="A0A380NZW6"/>
<evidence type="ECO:0000256" key="1">
    <source>
        <dbReference type="SAM" id="MobiDB-lite"/>
    </source>
</evidence>
<gene>
    <name evidence="2" type="ORF">NCTC7807_03443</name>
</gene>
<evidence type="ECO:0000313" key="2">
    <source>
        <dbReference type="EMBL" id="SUP57930.1"/>
    </source>
</evidence>
<feature type="region of interest" description="Disordered" evidence="1">
    <location>
        <begin position="1"/>
        <end position="44"/>
    </location>
</feature>
<dbReference type="Proteomes" id="UP000254150">
    <property type="component" value="Unassembled WGS sequence"/>
</dbReference>
<protein>
    <submittedName>
        <fullName evidence="2">Uncharacterized protein</fullName>
    </submittedName>
</protein>
<organism evidence="2 3">
    <name type="scientific">Streptomyces griseus</name>
    <dbReference type="NCBI Taxonomy" id="1911"/>
    <lineage>
        <taxon>Bacteria</taxon>
        <taxon>Bacillati</taxon>
        <taxon>Actinomycetota</taxon>
        <taxon>Actinomycetes</taxon>
        <taxon>Kitasatosporales</taxon>
        <taxon>Streptomycetaceae</taxon>
        <taxon>Streptomyces</taxon>
    </lineage>
</organism>
<dbReference type="RefSeq" id="WP_258057186.1">
    <property type="nucleotide sequence ID" value="NZ_UHID01000006.1"/>
</dbReference>
<evidence type="ECO:0000313" key="3">
    <source>
        <dbReference type="Proteomes" id="UP000254150"/>
    </source>
</evidence>
<feature type="compositionally biased region" description="Basic and acidic residues" evidence="1">
    <location>
        <begin position="14"/>
        <end position="32"/>
    </location>
</feature>
<accession>A0A380NZW6</accession>
<name>A0A380NZW6_STRGR</name>
<sequence>MQESGARNEPVFSRAHEGPGRTLIRDEVRDTVADAAPPEGAGSD</sequence>
<dbReference type="EMBL" id="UHID01000006">
    <property type="protein sequence ID" value="SUP57930.1"/>
    <property type="molecule type" value="Genomic_DNA"/>
</dbReference>